<dbReference type="EMBL" id="JBIQWL010000004">
    <property type="protein sequence ID" value="MFH8251244.1"/>
    <property type="molecule type" value="Genomic_DNA"/>
</dbReference>
<comment type="caution">
    <text evidence="3">The sequence shown here is derived from an EMBL/GenBank/DDBJ whole genome shotgun (WGS) entry which is preliminary data.</text>
</comment>
<keyword evidence="4" id="KW-1185">Reference proteome</keyword>
<gene>
    <name evidence="3" type="ORF">ACH3VR_12810</name>
</gene>
<evidence type="ECO:0000313" key="3">
    <source>
        <dbReference type="EMBL" id="MFH8251244.1"/>
    </source>
</evidence>
<feature type="transmembrane region" description="Helical" evidence="1">
    <location>
        <begin position="162"/>
        <end position="184"/>
    </location>
</feature>
<name>A0ABW7Q8P4_9MICO</name>
<reference evidence="3 4" key="1">
    <citation type="submission" date="2024-09" db="EMBL/GenBank/DDBJ databases">
        <authorList>
            <person name="Pan X."/>
        </authorList>
    </citation>
    <scope>NUCLEOTIDE SEQUENCE [LARGE SCALE GENOMIC DNA]</scope>
    <source>
        <strain evidence="3 4">B2969</strain>
    </source>
</reference>
<evidence type="ECO:0008006" key="5">
    <source>
        <dbReference type="Google" id="ProtNLM"/>
    </source>
</evidence>
<sequence>MHVPPFLAALLVTGALAGASAAGAGGPFITDAADALATSNVYVDQGVADGAQLAGELSSEIGDASIGIAVLPEIASTEADASAMVKALYDRMDGKYDTIVVAVGNDVAAGSSALDKGQALGIANEAERANPTSVDDALTQTVQQVIAATPAETSGGGVDGGLIVGLALAVAALLAAGIAVVAVVRRRRARDESQALPEGVEGQVAVLRGLVGEYAAVGASGHETAARTAQEISVLADNVDELFARLDKRSADDQVYVASVEYDDKLRKLTAALNRDYLLDILTHPHLWDDPDDRVREVEGALQGVSDELVENIKQVNARRGLHFQVSLDGLIGRRKELQAWDRAFDQASDDGPPPSA</sequence>
<keyword evidence="1" id="KW-0812">Transmembrane</keyword>
<evidence type="ECO:0000256" key="1">
    <source>
        <dbReference type="SAM" id="Phobius"/>
    </source>
</evidence>
<feature type="signal peptide" evidence="2">
    <location>
        <begin position="1"/>
        <end position="24"/>
    </location>
</feature>
<keyword evidence="1" id="KW-0472">Membrane</keyword>
<feature type="chain" id="PRO_5046716682" description="TPM domain-containing protein" evidence="2">
    <location>
        <begin position="25"/>
        <end position="357"/>
    </location>
</feature>
<keyword evidence="2" id="KW-0732">Signal</keyword>
<dbReference type="Proteomes" id="UP001610861">
    <property type="component" value="Unassembled WGS sequence"/>
</dbReference>
<accession>A0ABW7Q8P4</accession>
<protein>
    <recommendedName>
        <fullName evidence="5">TPM domain-containing protein</fullName>
    </recommendedName>
</protein>
<proteinExistence type="predicted"/>
<dbReference type="RefSeq" id="WP_397556696.1">
    <property type="nucleotide sequence ID" value="NZ_JBIQWL010000004.1"/>
</dbReference>
<organism evidence="3 4">
    <name type="scientific">Microbacterium alkaliflavum</name>
    <dbReference type="NCBI Taxonomy" id="3248839"/>
    <lineage>
        <taxon>Bacteria</taxon>
        <taxon>Bacillati</taxon>
        <taxon>Actinomycetota</taxon>
        <taxon>Actinomycetes</taxon>
        <taxon>Micrococcales</taxon>
        <taxon>Microbacteriaceae</taxon>
        <taxon>Microbacterium</taxon>
    </lineage>
</organism>
<evidence type="ECO:0000256" key="2">
    <source>
        <dbReference type="SAM" id="SignalP"/>
    </source>
</evidence>
<evidence type="ECO:0000313" key="4">
    <source>
        <dbReference type="Proteomes" id="UP001610861"/>
    </source>
</evidence>
<keyword evidence="1" id="KW-1133">Transmembrane helix</keyword>